<dbReference type="EnsemblPlants" id="AET2Gv20844300.1">
    <property type="protein sequence ID" value="AET2Gv20844300.1"/>
    <property type="gene ID" value="AET2Gv20844300"/>
</dbReference>
<evidence type="ECO:0000313" key="10">
    <source>
        <dbReference type="EnsemblPlants" id="AET2Gv20844300.1"/>
    </source>
</evidence>
<evidence type="ECO:0000256" key="3">
    <source>
        <dbReference type="ARBA" id="ARBA00010343"/>
    </source>
</evidence>
<proteinExistence type="inferred from homology"/>
<evidence type="ECO:0000256" key="5">
    <source>
        <dbReference type="ARBA" id="ARBA00023125"/>
    </source>
</evidence>
<protein>
    <recommendedName>
        <fullName evidence="9">Core Histone H2A/H2B/H3 domain-containing protein</fullName>
    </recommendedName>
</protein>
<feature type="compositionally biased region" description="Basic and acidic residues" evidence="8">
    <location>
        <begin position="65"/>
        <end position="77"/>
    </location>
</feature>
<dbReference type="FunFam" id="1.10.20.10:FF:000085">
    <property type="entry name" value="Histone H3.2"/>
    <property type="match status" value="1"/>
</dbReference>
<reference evidence="10" key="3">
    <citation type="journal article" date="2017" name="Nature">
        <title>Genome sequence of the progenitor of the wheat D genome Aegilops tauschii.</title>
        <authorList>
            <person name="Luo M.C."/>
            <person name="Gu Y.Q."/>
            <person name="Puiu D."/>
            <person name="Wang H."/>
            <person name="Twardziok S.O."/>
            <person name="Deal K.R."/>
            <person name="Huo N."/>
            <person name="Zhu T."/>
            <person name="Wang L."/>
            <person name="Wang Y."/>
            <person name="McGuire P.E."/>
            <person name="Liu S."/>
            <person name="Long H."/>
            <person name="Ramasamy R.K."/>
            <person name="Rodriguez J.C."/>
            <person name="Van S.L."/>
            <person name="Yuan L."/>
            <person name="Wang Z."/>
            <person name="Xia Z."/>
            <person name="Xiao L."/>
            <person name="Anderson O.D."/>
            <person name="Ouyang S."/>
            <person name="Liang Y."/>
            <person name="Zimin A.V."/>
            <person name="Pertea G."/>
            <person name="Qi P."/>
            <person name="Bennetzen J.L."/>
            <person name="Dai X."/>
            <person name="Dawson M.W."/>
            <person name="Muller H.G."/>
            <person name="Kugler K."/>
            <person name="Rivarola-Duarte L."/>
            <person name="Spannagl M."/>
            <person name="Mayer K.F.X."/>
            <person name="Lu F.H."/>
            <person name="Bevan M.W."/>
            <person name="Leroy P."/>
            <person name="Li P."/>
            <person name="You F.M."/>
            <person name="Sun Q."/>
            <person name="Liu Z."/>
            <person name="Lyons E."/>
            <person name="Wicker T."/>
            <person name="Salzberg S.L."/>
            <person name="Devos K.M."/>
            <person name="Dvorak J."/>
        </authorList>
    </citation>
    <scope>NUCLEOTIDE SEQUENCE [LARGE SCALE GENOMIC DNA]</scope>
    <source>
        <strain evidence="10">cv. AL8/78</strain>
    </source>
</reference>
<keyword evidence="11" id="KW-1185">Reference proteome</keyword>
<accession>A0A453CH66</accession>
<dbReference type="InterPro" id="IPR007125">
    <property type="entry name" value="H2A/H2B/H3"/>
</dbReference>
<dbReference type="InterPro" id="IPR009072">
    <property type="entry name" value="Histone-fold"/>
</dbReference>
<comment type="similarity">
    <text evidence="3">Belongs to the histone H3 family.</text>
</comment>
<keyword evidence="4" id="KW-0158">Chromosome</keyword>
<dbReference type="SMART" id="SM00428">
    <property type="entry name" value="H3"/>
    <property type="match status" value="1"/>
</dbReference>
<dbReference type="SUPFAM" id="SSF47113">
    <property type="entry name" value="Histone-fold"/>
    <property type="match status" value="1"/>
</dbReference>
<keyword evidence="6" id="KW-0539">Nucleus</keyword>
<evidence type="ECO:0000256" key="6">
    <source>
        <dbReference type="ARBA" id="ARBA00023242"/>
    </source>
</evidence>
<dbReference type="Pfam" id="PF00125">
    <property type="entry name" value="Histone"/>
    <property type="match status" value="1"/>
</dbReference>
<keyword evidence="7" id="KW-0544">Nucleosome core</keyword>
<dbReference type="GO" id="GO:0005634">
    <property type="term" value="C:nucleus"/>
    <property type="evidence" value="ECO:0007669"/>
    <property type="project" value="UniProtKB-SubCell"/>
</dbReference>
<dbReference type="Gene3D" id="1.10.20.10">
    <property type="entry name" value="Histone, subunit A"/>
    <property type="match status" value="1"/>
</dbReference>
<feature type="region of interest" description="Disordered" evidence="8">
    <location>
        <begin position="1"/>
        <end position="93"/>
    </location>
</feature>
<reference evidence="11" key="2">
    <citation type="journal article" date="2017" name="Nat. Plants">
        <title>The Aegilops tauschii genome reveals multiple impacts of transposons.</title>
        <authorList>
            <person name="Zhao G."/>
            <person name="Zou C."/>
            <person name="Li K."/>
            <person name="Wang K."/>
            <person name="Li T."/>
            <person name="Gao L."/>
            <person name="Zhang X."/>
            <person name="Wang H."/>
            <person name="Yang Z."/>
            <person name="Liu X."/>
            <person name="Jiang W."/>
            <person name="Mao L."/>
            <person name="Kong X."/>
            <person name="Jiao Y."/>
            <person name="Jia J."/>
        </authorList>
    </citation>
    <scope>NUCLEOTIDE SEQUENCE [LARGE SCALE GENOMIC DNA]</scope>
    <source>
        <strain evidence="11">cv. AL8/78</strain>
    </source>
</reference>
<dbReference type="AlphaFoldDB" id="A0A453CH66"/>
<reference evidence="11" key="1">
    <citation type="journal article" date="2014" name="Science">
        <title>Ancient hybridizations among the ancestral genomes of bread wheat.</title>
        <authorList>
            <consortium name="International Wheat Genome Sequencing Consortium,"/>
            <person name="Marcussen T."/>
            <person name="Sandve S.R."/>
            <person name="Heier L."/>
            <person name="Spannagl M."/>
            <person name="Pfeifer M."/>
            <person name="Jakobsen K.S."/>
            <person name="Wulff B.B."/>
            <person name="Steuernagel B."/>
            <person name="Mayer K.F."/>
            <person name="Olsen O.A."/>
        </authorList>
    </citation>
    <scope>NUCLEOTIDE SEQUENCE [LARGE SCALE GENOMIC DNA]</scope>
    <source>
        <strain evidence="11">cv. AL8/78</strain>
    </source>
</reference>
<dbReference type="GO" id="GO:0000786">
    <property type="term" value="C:nucleosome"/>
    <property type="evidence" value="ECO:0007669"/>
    <property type="project" value="UniProtKB-KW"/>
</dbReference>
<evidence type="ECO:0000256" key="1">
    <source>
        <dbReference type="ARBA" id="ARBA00004123"/>
    </source>
</evidence>
<dbReference type="GO" id="GO:0030527">
    <property type="term" value="F:structural constituent of chromatin"/>
    <property type="evidence" value="ECO:0007669"/>
    <property type="project" value="InterPro"/>
</dbReference>
<feature type="domain" description="Core Histone H2A/H2B/H3" evidence="9">
    <location>
        <begin position="95"/>
        <end position="146"/>
    </location>
</feature>
<reference evidence="10" key="5">
    <citation type="journal article" date="2021" name="G3 (Bethesda)">
        <title>Aegilops tauschii genome assembly Aet v5.0 features greater sequence contiguity and improved annotation.</title>
        <authorList>
            <person name="Wang L."/>
            <person name="Zhu T."/>
            <person name="Rodriguez J.C."/>
            <person name="Deal K.R."/>
            <person name="Dubcovsky J."/>
            <person name="McGuire P.E."/>
            <person name="Lux T."/>
            <person name="Spannagl M."/>
            <person name="Mayer K.F.X."/>
            <person name="Baldrich P."/>
            <person name="Meyers B.C."/>
            <person name="Huo N."/>
            <person name="Gu Y.Q."/>
            <person name="Zhou H."/>
            <person name="Devos K.M."/>
            <person name="Bennetzen J.L."/>
            <person name="Unver T."/>
            <person name="Budak H."/>
            <person name="Gulick P.J."/>
            <person name="Galiba G."/>
            <person name="Kalapos B."/>
            <person name="Nelson D.R."/>
            <person name="Li P."/>
            <person name="You F.M."/>
            <person name="Luo M.C."/>
            <person name="Dvorak J."/>
        </authorList>
    </citation>
    <scope>NUCLEOTIDE SEQUENCE [LARGE SCALE GENOMIC DNA]</scope>
    <source>
        <strain evidence="10">cv. AL8/78</strain>
    </source>
</reference>
<dbReference type="GO" id="GO:0003677">
    <property type="term" value="F:DNA binding"/>
    <property type="evidence" value="ECO:0007669"/>
    <property type="project" value="UniProtKB-KW"/>
</dbReference>
<dbReference type="InterPro" id="IPR000164">
    <property type="entry name" value="Histone_H3/CENP-A"/>
</dbReference>
<evidence type="ECO:0000256" key="7">
    <source>
        <dbReference type="ARBA" id="ARBA00023269"/>
    </source>
</evidence>
<evidence type="ECO:0000259" key="9">
    <source>
        <dbReference type="Pfam" id="PF00125"/>
    </source>
</evidence>
<keyword evidence="5" id="KW-0238">DNA-binding</keyword>
<organism evidence="10 11">
    <name type="scientific">Aegilops tauschii subsp. strangulata</name>
    <name type="common">Goatgrass</name>
    <dbReference type="NCBI Taxonomy" id="200361"/>
    <lineage>
        <taxon>Eukaryota</taxon>
        <taxon>Viridiplantae</taxon>
        <taxon>Streptophyta</taxon>
        <taxon>Embryophyta</taxon>
        <taxon>Tracheophyta</taxon>
        <taxon>Spermatophyta</taxon>
        <taxon>Magnoliopsida</taxon>
        <taxon>Liliopsida</taxon>
        <taxon>Poales</taxon>
        <taxon>Poaceae</taxon>
        <taxon>BOP clade</taxon>
        <taxon>Pooideae</taxon>
        <taxon>Triticodae</taxon>
        <taxon>Triticeae</taxon>
        <taxon>Triticinae</taxon>
        <taxon>Aegilops</taxon>
    </lineage>
</organism>
<evidence type="ECO:0000313" key="11">
    <source>
        <dbReference type="Proteomes" id="UP000015105"/>
    </source>
</evidence>
<name>A0A453CH66_AEGTS</name>
<reference evidence="10" key="4">
    <citation type="submission" date="2019-03" db="UniProtKB">
        <authorList>
            <consortium name="EnsemblPlants"/>
        </authorList>
    </citation>
    <scope>IDENTIFICATION</scope>
</reference>
<dbReference type="GO" id="GO:0046982">
    <property type="term" value="F:protein heterodimerization activity"/>
    <property type="evidence" value="ECO:0007669"/>
    <property type="project" value="InterPro"/>
</dbReference>
<dbReference type="PRINTS" id="PR00622">
    <property type="entry name" value="HISTONEH3"/>
</dbReference>
<dbReference type="Gramene" id="AET2Gv20844300.1">
    <property type="protein sequence ID" value="AET2Gv20844300.1"/>
    <property type="gene ID" value="AET2Gv20844300"/>
</dbReference>
<dbReference type="PANTHER" id="PTHR11426">
    <property type="entry name" value="HISTONE H3"/>
    <property type="match status" value="1"/>
</dbReference>
<sequence length="151" mass="16292">TPPPQSPNKKPSLARPGRRSPALIARTKQTTRNAEAAGDQGGAQVRPGHRRHEEAPPFPPGYHCAARDLEVPEEHGASHPQTPLPAAGAGDRDYKTDLCFQSSAVSALQEAAKAYLIGLFEDTNLCAIHAKRVTIMPKDILLARRIHGERA</sequence>
<evidence type="ECO:0000256" key="2">
    <source>
        <dbReference type="ARBA" id="ARBA00004286"/>
    </source>
</evidence>
<evidence type="ECO:0000256" key="8">
    <source>
        <dbReference type="SAM" id="MobiDB-lite"/>
    </source>
</evidence>
<evidence type="ECO:0000256" key="4">
    <source>
        <dbReference type="ARBA" id="ARBA00022454"/>
    </source>
</evidence>
<dbReference type="Proteomes" id="UP000015105">
    <property type="component" value="Chromosome 2D"/>
</dbReference>
<comment type="subcellular location">
    <subcellularLocation>
        <location evidence="2">Chromosome</location>
    </subcellularLocation>
    <subcellularLocation>
        <location evidence="1">Nucleus</location>
    </subcellularLocation>
</comment>
<dbReference type="STRING" id="200361.A0A453CH66"/>